<dbReference type="InterPro" id="IPR036388">
    <property type="entry name" value="WH-like_DNA-bd_sf"/>
</dbReference>
<organism evidence="9 10">
    <name type="scientific">Siphonobacter aquaeclarae</name>
    <dbReference type="NCBI Taxonomy" id="563176"/>
    <lineage>
        <taxon>Bacteria</taxon>
        <taxon>Pseudomonadati</taxon>
        <taxon>Bacteroidota</taxon>
        <taxon>Cytophagia</taxon>
        <taxon>Cytophagales</taxon>
        <taxon>Cytophagaceae</taxon>
        <taxon>Siphonobacter</taxon>
    </lineage>
</organism>
<keyword evidence="3 6" id="KW-0731">Sigma factor</keyword>
<dbReference type="GO" id="GO:0003677">
    <property type="term" value="F:DNA binding"/>
    <property type="evidence" value="ECO:0007669"/>
    <property type="project" value="UniProtKB-KW"/>
</dbReference>
<dbReference type="Proteomes" id="UP000198901">
    <property type="component" value="Unassembled WGS sequence"/>
</dbReference>
<dbReference type="Gene3D" id="1.10.10.10">
    <property type="entry name" value="Winged helix-like DNA-binding domain superfamily/Winged helix DNA-binding domain"/>
    <property type="match status" value="1"/>
</dbReference>
<dbReference type="PROSITE" id="PS01063">
    <property type="entry name" value="SIGMA70_ECF"/>
    <property type="match status" value="1"/>
</dbReference>
<dbReference type="InterPro" id="IPR000838">
    <property type="entry name" value="RNA_pol_sigma70_ECF_CS"/>
</dbReference>
<dbReference type="CDD" id="cd06171">
    <property type="entry name" value="Sigma70_r4"/>
    <property type="match status" value="1"/>
</dbReference>
<dbReference type="OrthoDB" id="941544at2"/>
<evidence type="ECO:0000256" key="4">
    <source>
        <dbReference type="ARBA" id="ARBA00023125"/>
    </source>
</evidence>
<dbReference type="Gene3D" id="1.10.1740.10">
    <property type="match status" value="1"/>
</dbReference>
<protein>
    <recommendedName>
        <fullName evidence="6">RNA polymerase sigma factor</fullName>
    </recommendedName>
</protein>
<keyword evidence="2 6" id="KW-0805">Transcription regulation</keyword>
<dbReference type="NCBIfam" id="TIGR02937">
    <property type="entry name" value="sigma70-ECF"/>
    <property type="match status" value="1"/>
</dbReference>
<dbReference type="EMBL" id="FNGS01000013">
    <property type="protein sequence ID" value="SDN08742.1"/>
    <property type="molecule type" value="Genomic_DNA"/>
</dbReference>
<dbReference type="PANTHER" id="PTHR43133:SF46">
    <property type="entry name" value="RNA POLYMERASE SIGMA-70 FACTOR ECF SUBFAMILY"/>
    <property type="match status" value="1"/>
</dbReference>
<dbReference type="InterPro" id="IPR013325">
    <property type="entry name" value="RNA_pol_sigma_r2"/>
</dbReference>
<dbReference type="InterPro" id="IPR039425">
    <property type="entry name" value="RNA_pol_sigma-70-like"/>
</dbReference>
<dbReference type="InterPro" id="IPR014284">
    <property type="entry name" value="RNA_pol_sigma-70_dom"/>
</dbReference>
<dbReference type="RefSeq" id="WP_093209130.1">
    <property type="nucleotide sequence ID" value="NZ_FNGS01000013.1"/>
</dbReference>
<comment type="similarity">
    <text evidence="1 6">Belongs to the sigma-70 factor family. ECF subfamily.</text>
</comment>
<feature type="domain" description="RNA polymerase sigma factor 70 region 4 type 2" evidence="8">
    <location>
        <begin position="116"/>
        <end position="166"/>
    </location>
</feature>
<dbReference type="Pfam" id="PF08281">
    <property type="entry name" value="Sigma70_r4_2"/>
    <property type="match status" value="1"/>
</dbReference>
<evidence type="ECO:0000313" key="10">
    <source>
        <dbReference type="Proteomes" id="UP000198901"/>
    </source>
</evidence>
<dbReference type="AlphaFoldDB" id="A0A1G9YIM0"/>
<keyword evidence="5 6" id="KW-0804">Transcription</keyword>
<name>A0A1G9YIM0_9BACT</name>
<keyword evidence="4 6" id="KW-0238">DNA-binding</keyword>
<evidence type="ECO:0000256" key="3">
    <source>
        <dbReference type="ARBA" id="ARBA00023082"/>
    </source>
</evidence>
<dbReference type="GO" id="GO:0006352">
    <property type="term" value="P:DNA-templated transcription initiation"/>
    <property type="evidence" value="ECO:0007669"/>
    <property type="project" value="InterPro"/>
</dbReference>
<keyword evidence="10" id="KW-1185">Reference proteome</keyword>
<dbReference type="SUPFAM" id="SSF88659">
    <property type="entry name" value="Sigma3 and sigma4 domains of RNA polymerase sigma factors"/>
    <property type="match status" value="1"/>
</dbReference>
<dbReference type="PANTHER" id="PTHR43133">
    <property type="entry name" value="RNA POLYMERASE ECF-TYPE SIGMA FACTO"/>
    <property type="match status" value="1"/>
</dbReference>
<evidence type="ECO:0000256" key="2">
    <source>
        <dbReference type="ARBA" id="ARBA00023015"/>
    </source>
</evidence>
<evidence type="ECO:0000259" key="7">
    <source>
        <dbReference type="Pfam" id="PF04542"/>
    </source>
</evidence>
<accession>A0A1G9YIM0</accession>
<dbReference type="STRING" id="563176.SAMN04488090_4948"/>
<evidence type="ECO:0000256" key="6">
    <source>
        <dbReference type="RuleBase" id="RU000716"/>
    </source>
</evidence>
<dbReference type="Pfam" id="PF04542">
    <property type="entry name" value="Sigma70_r2"/>
    <property type="match status" value="1"/>
</dbReference>
<gene>
    <name evidence="9" type="ORF">SAMN04488090_4948</name>
</gene>
<evidence type="ECO:0000256" key="1">
    <source>
        <dbReference type="ARBA" id="ARBA00010641"/>
    </source>
</evidence>
<proteinExistence type="inferred from homology"/>
<reference evidence="9 10" key="1">
    <citation type="submission" date="2016-10" db="EMBL/GenBank/DDBJ databases">
        <authorList>
            <person name="de Groot N.N."/>
        </authorList>
    </citation>
    <scope>NUCLEOTIDE SEQUENCE [LARGE SCALE GENOMIC DNA]</scope>
    <source>
        <strain evidence="9 10">DSM 21668</strain>
    </source>
</reference>
<dbReference type="InterPro" id="IPR013324">
    <property type="entry name" value="RNA_pol_sigma_r3/r4-like"/>
</dbReference>
<dbReference type="SUPFAM" id="SSF88946">
    <property type="entry name" value="Sigma2 domain of RNA polymerase sigma factors"/>
    <property type="match status" value="1"/>
</dbReference>
<dbReference type="InterPro" id="IPR007627">
    <property type="entry name" value="RNA_pol_sigma70_r2"/>
</dbReference>
<sequence length="184" mass="21574">MTFNDHELVIGCRRNDRVSQRRLYDAYAGRMMVVCLRYVKSRDEAEDILQESFIKVFEKIDTFRFECPLSAWIKRIVVNTALNFLRDNRRYRFAEELDSVQEEVTAPVSDDLNWKDLLQLVQDLPPGCRAVFNLYAIEGYQHQEIAEMLGISEGTSKSQYSRAKSLLQRMLTSFPYRLSENGRV</sequence>
<evidence type="ECO:0000313" key="9">
    <source>
        <dbReference type="EMBL" id="SDN08742.1"/>
    </source>
</evidence>
<evidence type="ECO:0000256" key="5">
    <source>
        <dbReference type="ARBA" id="ARBA00023163"/>
    </source>
</evidence>
<dbReference type="GO" id="GO:0016987">
    <property type="term" value="F:sigma factor activity"/>
    <property type="evidence" value="ECO:0007669"/>
    <property type="project" value="UniProtKB-KW"/>
</dbReference>
<feature type="domain" description="RNA polymerase sigma-70 region 2" evidence="7">
    <location>
        <begin position="23"/>
        <end position="90"/>
    </location>
</feature>
<dbReference type="InterPro" id="IPR013249">
    <property type="entry name" value="RNA_pol_sigma70_r4_t2"/>
</dbReference>
<evidence type="ECO:0000259" key="8">
    <source>
        <dbReference type="Pfam" id="PF08281"/>
    </source>
</evidence>